<organism evidence="3 4">
    <name type="scientific">Boseongicola aestuarii</name>
    <dbReference type="NCBI Taxonomy" id="1470561"/>
    <lineage>
        <taxon>Bacteria</taxon>
        <taxon>Pseudomonadati</taxon>
        <taxon>Pseudomonadota</taxon>
        <taxon>Alphaproteobacteria</taxon>
        <taxon>Rhodobacterales</taxon>
        <taxon>Paracoccaceae</taxon>
        <taxon>Boseongicola</taxon>
    </lineage>
</organism>
<feature type="region of interest" description="Disordered" evidence="2">
    <location>
        <begin position="219"/>
        <end position="251"/>
    </location>
</feature>
<dbReference type="EMBL" id="FXXQ01000019">
    <property type="protein sequence ID" value="SMX25561.1"/>
    <property type="molecule type" value="Genomic_DNA"/>
</dbReference>
<proteinExistence type="inferred from homology"/>
<comment type="similarity">
    <text evidence="1">Belongs to the HyuE racemase family.</text>
</comment>
<sequence length="251" mass="25893">MKILLLNPNMTQSMTDNMAAIARAAVGDAAEIIPVTATRGFPYIASRAEAQIAGGLVLEMIAEHEGSVDAVVIAAFGDPGLVGARELFDLPVVGMAEASVMTAALLGESFAVVTFSPLMTRWYAECVCATGLKDRFKGVLTPEAAPLRLGNVQTDLRDDIVLLATTAATQDHADVVILGGAPLAGLADDIAAQVPAIVVDPITAATLQAMTLALMRSKTAKPNRANKPAAKASKGLPEPLAMAIQHGGPSE</sequence>
<dbReference type="OrthoDB" id="9791723at2"/>
<evidence type="ECO:0000256" key="1">
    <source>
        <dbReference type="ARBA" id="ARBA00038414"/>
    </source>
</evidence>
<evidence type="ECO:0000313" key="4">
    <source>
        <dbReference type="Proteomes" id="UP000201838"/>
    </source>
</evidence>
<dbReference type="PANTHER" id="PTHR28047">
    <property type="entry name" value="PROTEIN DCG1"/>
    <property type="match status" value="1"/>
</dbReference>
<keyword evidence="4" id="KW-1185">Reference proteome</keyword>
<reference evidence="3 4" key="1">
    <citation type="submission" date="2017-05" db="EMBL/GenBank/DDBJ databases">
        <authorList>
            <person name="Song R."/>
            <person name="Chenine A.L."/>
            <person name="Ruprecht R.M."/>
        </authorList>
    </citation>
    <scope>NUCLEOTIDE SEQUENCE [LARGE SCALE GENOMIC DNA]</scope>
    <source>
        <strain evidence="3 4">CECT 8489</strain>
    </source>
</reference>
<evidence type="ECO:0000313" key="3">
    <source>
        <dbReference type="EMBL" id="SMX25561.1"/>
    </source>
</evidence>
<dbReference type="Gene3D" id="3.40.50.12500">
    <property type="match status" value="1"/>
</dbReference>
<dbReference type="InterPro" id="IPR053714">
    <property type="entry name" value="Iso_Racemase_Enz_sf"/>
</dbReference>
<protein>
    <submittedName>
        <fullName evidence="3">Asp/Glu/Hydantoin racemase</fullName>
    </submittedName>
</protein>
<dbReference type="Proteomes" id="UP000201838">
    <property type="component" value="Unassembled WGS sequence"/>
</dbReference>
<dbReference type="RefSeq" id="WP_093975752.1">
    <property type="nucleotide sequence ID" value="NZ_FXXQ01000019.1"/>
</dbReference>
<dbReference type="InterPro" id="IPR052186">
    <property type="entry name" value="Hydantoin_racemase-like"/>
</dbReference>
<gene>
    <name evidence="3" type="ORF">BOA8489_03705</name>
</gene>
<dbReference type="PANTHER" id="PTHR28047:SF5">
    <property type="entry name" value="PROTEIN DCG1"/>
    <property type="match status" value="1"/>
</dbReference>
<evidence type="ECO:0000256" key="2">
    <source>
        <dbReference type="SAM" id="MobiDB-lite"/>
    </source>
</evidence>
<dbReference type="Pfam" id="PF01177">
    <property type="entry name" value="Asp_Glu_race"/>
    <property type="match status" value="1"/>
</dbReference>
<accession>A0A238J5D7</accession>
<feature type="compositionally biased region" description="Low complexity" evidence="2">
    <location>
        <begin position="219"/>
        <end position="234"/>
    </location>
</feature>
<name>A0A238J5D7_9RHOB</name>
<dbReference type="InterPro" id="IPR015942">
    <property type="entry name" value="Asp/Glu/hydantoin_racemase"/>
</dbReference>
<dbReference type="GO" id="GO:0047661">
    <property type="term" value="F:amino-acid racemase activity"/>
    <property type="evidence" value="ECO:0007669"/>
    <property type="project" value="InterPro"/>
</dbReference>
<dbReference type="AlphaFoldDB" id="A0A238J5D7"/>